<dbReference type="Proteomes" id="UP000001312">
    <property type="component" value="Unassembled WGS sequence"/>
</dbReference>
<evidence type="ECO:0000313" key="2">
    <source>
        <dbReference type="Proteomes" id="UP000001312"/>
    </source>
</evidence>
<name>A7E663_SCLS1</name>
<organism evidence="1 2">
    <name type="scientific">Sclerotinia sclerotiorum (strain ATCC 18683 / 1980 / Ss-1)</name>
    <name type="common">White mold</name>
    <name type="synonym">Whetzelinia sclerotiorum</name>
    <dbReference type="NCBI Taxonomy" id="665079"/>
    <lineage>
        <taxon>Eukaryota</taxon>
        <taxon>Fungi</taxon>
        <taxon>Dikarya</taxon>
        <taxon>Ascomycota</taxon>
        <taxon>Pezizomycotina</taxon>
        <taxon>Leotiomycetes</taxon>
        <taxon>Helotiales</taxon>
        <taxon>Sclerotiniaceae</taxon>
        <taxon>Sclerotinia</taxon>
    </lineage>
</organism>
<sequence>MTRDQGERETIGNSWKEKAKDLQGSINLSAHLLISPRLRSHTEASNNSSFLRLEEDSTIVEEKLLHG</sequence>
<dbReference type="KEGG" id="ssl:SS1G_00788"/>
<keyword evidence="2" id="KW-1185">Reference proteome</keyword>
<accession>A7E663</accession>
<dbReference type="AlphaFoldDB" id="A7E663"/>
<evidence type="ECO:0000313" key="1">
    <source>
        <dbReference type="EMBL" id="EDN91385.1"/>
    </source>
</evidence>
<dbReference type="InParanoid" id="A7E663"/>
<dbReference type="EMBL" id="CH476621">
    <property type="protein sequence ID" value="EDN91385.1"/>
    <property type="molecule type" value="Genomic_DNA"/>
</dbReference>
<dbReference type="GeneID" id="5494334"/>
<dbReference type="RefSeq" id="XP_001598699.1">
    <property type="nucleotide sequence ID" value="XM_001598649.1"/>
</dbReference>
<proteinExistence type="predicted"/>
<dbReference type="HOGENOM" id="CLU_2813946_0_0_1"/>
<protein>
    <submittedName>
        <fullName evidence="1">Uncharacterized protein</fullName>
    </submittedName>
</protein>
<reference evidence="2" key="1">
    <citation type="journal article" date="2011" name="PLoS Genet.">
        <title>Genomic analysis of the necrotrophic fungal pathogens Sclerotinia sclerotiorum and Botrytis cinerea.</title>
        <authorList>
            <person name="Amselem J."/>
            <person name="Cuomo C.A."/>
            <person name="van Kan J.A."/>
            <person name="Viaud M."/>
            <person name="Benito E.P."/>
            <person name="Couloux A."/>
            <person name="Coutinho P.M."/>
            <person name="de Vries R.P."/>
            <person name="Dyer P.S."/>
            <person name="Fillinger S."/>
            <person name="Fournier E."/>
            <person name="Gout L."/>
            <person name="Hahn M."/>
            <person name="Kohn L."/>
            <person name="Lapalu N."/>
            <person name="Plummer K.M."/>
            <person name="Pradier J.M."/>
            <person name="Quevillon E."/>
            <person name="Sharon A."/>
            <person name="Simon A."/>
            <person name="ten Have A."/>
            <person name="Tudzynski B."/>
            <person name="Tudzynski P."/>
            <person name="Wincker P."/>
            <person name="Andrew M."/>
            <person name="Anthouard V."/>
            <person name="Beever R.E."/>
            <person name="Beffa R."/>
            <person name="Benoit I."/>
            <person name="Bouzid O."/>
            <person name="Brault B."/>
            <person name="Chen Z."/>
            <person name="Choquer M."/>
            <person name="Collemare J."/>
            <person name="Cotton P."/>
            <person name="Danchin E.G."/>
            <person name="Da Silva C."/>
            <person name="Gautier A."/>
            <person name="Giraud C."/>
            <person name="Giraud T."/>
            <person name="Gonzalez C."/>
            <person name="Grossetete S."/>
            <person name="Guldener U."/>
            <person name="Henrissat B."/>
            <person name="Howlett B.J."/>
            <person name="Kodira C."/>
            <person name="Kretschmer M."/>
            <person name="Lappartient A."/>
            <person name="Leroch M."/>
            <person name="Levis C."/>
            <person name="Mauceli E."/>
            <person name="Neuveglise C."/>
            <person name="Oeser B."/>
            <person name="Pearson M."/>
            <person name="Poulain J."/>
            <person name="Poussereau N."/>
            <person name="Quesneville H."/>
            <person name="Rascle C."/>
            <person name="Schumacher J."/>
            <person name="Segurens B."/>
            <person name="Sexton A."/>
            <person name="Silva E."/>
            <person name="Sirven C."/>
            <person name="Soanes D.M."/>
            <person name="Talbot N.J."/>
            <person name="Templeton M."/>
            <person name="Yandava C."/>
            <person name="Yarden O."/>
            <person name="Zeng Q."/>
            <person name="Rollins J.A."/>
            <person name="Lebrun M.H."/>
            <person name="Dickman M."/>
        </authorList>
    </citation>
    <scope>NUCLEOTIDE SEQUENCE [LARGE SCALE GENOMIC DNA]</scope>
    <source>
        <strain evidence="2">ATCC 18683 / 1980 / Ss-1</strain>
    </source>
</reference>
<gene>
    <name evidence="1" type="ORF">SS1G_00788</name>
</gene>